<accession>A0A9D5K8G8</accession>
<feature type="chain" id="PRO_5039557897" description="OmpH family outer membrane protein" evidence="1">
    <location>
        <begin position="18"/>
        <end position="155"/>
    </location>
</feature>
<evidence type="ECO:0000313" key="2">
    <source>
        <dbReference type="EMBL" id="MBD3364100.1"/>
    </source>
</evidence>
<dbReference type="EMBL" id="WJKJ01000083">
    <property type="protein sequence ID" value="MBD3364100.1"/>
    <property type="molecule type" value="Genomic_DNA"/>
</dbReference>
<reference evidence="2" key="1">
    <citation type="submission" date="2019-11" db="EMBL/GenBank/DDBJ databases">
        <title>Microbial mats filling the niche in hypersaline microbial mats.</title>
        <authorList>
            <person name="Wong H.L."/>
            <person name="Macleod F.I."/>
            <person name="White R.A. III"/>
            <person name="Burns B.P."/>
        </authorList>
    </citation>
    <scope>NUCLEOTIDE SEQUENCE</scope>
    <source>
        <strain evidence="2">Bin_327</strain>
    </source>
</reference>
<evidence type="ECO:0000256" key="1">
    <source>
        <dbReference type="SAM" id="SignalP"/>
    </source>
</evidence>
<evidence type="ECO:0008006" key="4">
    <source>
        <dbReference type="Google" id="ProtNLM"/>
    </source>
</evidence>
<feature type="signal peptide" evidence="1">
    <location>
        <begin position="1"/>
        <end position="17"/>
    </location>
</feature>
<proteinExistence type="predicted"/>
<organism evidence="2 3">
    <name type="scientific">candidate division WOR-3 bacterium</name>
    <dbReference type="NCBI Taxonomy" id="2052148"/>
    <lineage>
        <taxon>Bacteria</taxon>
        <taxon>Bacteria division WOR-3</taxon>
    </lineage>
</organism>
<comment type="caution">
    <text evidence="2">The sequence shown here is derived from an EMBL/GenBank/DDBJ whole genome shotgun (WGS) entry which is preliminary data.</text>
</comment>
<dbReference type="AlphaFoldDB" id="A0A9D5K8G8"/>
<sequence>MRYLRIIAGLTLVAALAGCGAKGFAEKTLGADEMVRHYTEFVELRESYLNQLTRYLNLDMLIAEMDDQYGDEIPKVKQPEYEQMLTDRRGALHMVNDAARRYNQKAHDLTNTFTKEVVEAIFTKQEQVLPDSLFFVTAEVDSLWRMGLQAEAILP</sequence>
<dbReference type="PROSITE" id="PS51257">
    <property type="entry name" value="PROKAR_LIPOPROTEIN"/>
    <property type="match status" value="1"/>
</dbReference>
<gene>
    <name evidence="2" type="ORF">GF359_02685</name>
</gene>
<name>A0A9D5K8G8_UNCW3</name>
<evidence type="ECO:0000313" key="3">
    <source>
        <dbReference type="Proteomes" id="UP000630660"/>
    </source>
</evidence>
<protein>
    <recommendedName>
        <fullName evidence="4">OmpH family outer membrane protein</fullName>
    </recommendedName>
</protein>
<keyword evidence="1" id="KW-0732">Signal</keyword>
<dbReference type="Proteomes" id="UP000630660">
    <property type="component" value="Unassembled WGS sequence"/>
</dbReference>